<dbReference type="GO" id="GO:0008810">
    <property type="term" value="F:cellulase activity"/>
    <property type="evidence" value="ECO:0007669"/>
    <property type="project" value="UniProtKB-EC"/>
</dbReference>
<evidence type="ECO:0000256" key="1">
    <source>
        <dbReference type="ARBA" id="ARBA00000966"/>
    </source>
</evidence>
<evidence type="ECO:0000256" key="9">
    <source>
        <dbReference type="PROSITE-ProRule" id="PRU10060"/>
    </source>
</evidence>
<dbReference type="AlphaFoldDB" id="A0A1D1XIW5"/>
<feature type="active site" evidence="9">
    <location>
        <position position="480"/>
    </location>
</feature>
<dbReference type="EMBL" id="GDJX01025715">
    <property type="protein sequence ID" value="JAT42221.1"/>
    <property type="molecule type" value="Transcribed_RNA"/>
</dbReference>
<feature type="domain" description="Glycoside hydrolase family 9" evidence="11">
    <location>
        <begin position="46"/>
        <end position="502"/>
    </location>
</feature>
<dbReference type="SUPFAM" id="SSF48208">
    <property type="entry name" value="Six-hairpin glycosidases"/>
    <property type="match status" value="1"/>
</dbReference>
<gene>
    <name evidence="12" type="primary">CEL1_6</name>
    <name evidence="12" type="ORF">g.84308</name>
</gene>
<feature type="signal peptide" evidence="10">
    <location>
        <begin position="1"/>
        <end position="24"/>
    </location>
</feature>
<dbReference type="InterPro" id="IPR018221">
    <property type="entry name" value="Glyco_hydro_9_His_AS"/>
</dbReference>
<dbReference type="InterPro" id="IPR012341">
    <property type="entry name" value="6hp_glycosidase-like_sf"/>
</dbReference>
<protein>
    <recommendedName>
        <fullName evidence="10">Endoglucanase</fullName>
        <ecNumber evidence="10">3.2.1.4</ecNumber>
    </recommendedName>
</protein>
<evidence type="ECO:0000313" key="12">
    <source>
        <dbReference type="EMBL" id="JAT42221.1"/>
    </source>
</evidence>
<evidence type="ECO:0000256" key="8">
    <source>
        <dbReference type="PROSITE-ProRule" id="PRU10059"/>
    </source>
</evidence>
<dbReference type="InterPro" id="IPR033126">
    <property type="entry name" value="Glyco_hydro_9_Asp/Glu_AS"/>
</dbReference>
<dbReference type="FunFam" id="1.50.10.10:FF:000020">
    <property type="entry name" value="Endoglucanase"/>
    <property type="match status" value="1"/>
</dbReference>
<evidence type="ECO:0000256" key="5">
    <source>
        <dbReference type="ARBA" id="ARBA00023277"/>
    </source>
</evidence>
<keyword evidence="7 8" id="KW-0624">Polysaccharide degradation</keyword>
<keyword evidence="10" id="KW-0732">Signal</keyword>
<name>A0A1D1XIW5_9ARAE</name>
<evidence type="ECO:0000259" key="11">
    <source>
        <dbReference type="Pfam" id="PF00759"/>
    </source>
</evidence>
<keyword evidence="5 8" id="KW-0119">Carbohydrate metabolism</keyword>
<keyword evidence="3 8" id="KW-0378">Hydrolase</keyword>
<comment type="similarity">
    <text evidence="2 8 10">Belongs to the glycosyl hydrolase 9 (cellulase E) family.</text>
</comment>
<dbReference type="Gene3D" id="1.50.10.10">
    <property type="match status" value="1"/>
</dbReference>
<dbReference type="PROSITE" id="PS00592">
    <property type="entry name" value="GH9_2"/>
    <property type="match status" value="1"/>
</dbReference>
<dbReference type="EC" id="3.2.1.4" evidence="10"/>
<feature type="chain" id="PRO_5008811159" description="Endoglucanase" evidence="10">
    <location>
        <begin position="25"/>
        <end position="511"/>
    </location>
</feature>
<dbReference type="PROSITE" id="PS00698">
    <property type="entry name" value="GH9_3"/>
    <property type="match status" value="1"/>
</dbReference>
<keyword evidence="4 10" id="KW-0136">Cellulose degradation</keyword>
<sequence>MQWSGFFFVVLVVAGTLVPQPASGISVGAGGGRGSPIQSGRRSHDYADALKKCILFFEGQRSGKLPPSQRMAWRRDSALHDGQQIGVDLVGGYYDAGDNVKFGFPMAFSTTVLAWGIVEFGRYMGPRQLQHARDAVRWATDYLLKATADPGSVHVQVGDPYADHACWERPEDMDTGRPVYTVDAANPGSEVAAETAAALAAASIVFRSADPGYAAMLRKRSIMVFGFADAHRGSYSESLGKSVCPFYCDFSGYQDELVWAASWVYKATHITYYQHYVERNIRKLYQDGGNVGEFGWDDKHAGVYVLVAKNSIVSERSSVSDSPEEKADAFVCTVLPESPNRTVEYSPGGLLFKSGGSNMQHPTALSFLLAVYARHLTRTRRIVHCGSVAVRPSRIVEVAKSQVDYILGDNPLNMSYMVGYGGKFPQRIHHRASSLPSLAHHPGLIGCQDGTPYYLSPRPNPNLLTGAVVGGPNISDGYPDSRATFVESEPTTYINAPLVGLLAYLSSRPFL</sequence>
<comment type="catalytic activity">
    <reaction evidence="1 10">
        <text>Endohydrolysis of (1-&gt;4)-beta-D-glucosidic linkages in cellulose, lichenin and cereal beta-D-glucans.</text>
        <dbReference type="EC" id="3.2.1.4"/>
    </reaction>
</comment>
<evidence type="ECO:0000256" key="2">
    <source>
        <dbReference type="ARBA" id="ARBA00007072"/>
    </source>
</evidence>
<keyword evidence="6 8" id="KW-0326">Glycosidase</keyword>
<reference evidence="12" key="1">
    <citation type="submission" date="2015-07" db="EMBL/GenBank/DDBJ databases">
        <title>Transcriptome Assembly of Anthurium amnicola.</title>
        <authorList>
            <person name="Suzuki J."/>
        </authorList>
    </citation>
    <scope>NUCLEOTIDE SEQUENCE</scope>
</reference>
<dbReference type="InterPro" id="IPR008928">
    <property type="entry name" value="6-hairpin_glycosidase_sf"/>
</dbReference>
<dbReference type="Pfam" id="PF00759">
    <property type="entry name" value="Glyco_hydro_9"/>
    <property type="match status" value="1"/>
</dbReference>
<evidence type="ECO:0000256" key="10">
    <source>
        <dbReference type="RuleBase" id="RU361166"/>
    </source>
</evidence>
<evidence type="ECO:0000256" key="7">
    <source>
        <dbReference type="ARBA" id="ARBA00023326"/>
    </source>
</evidence>
<feature type="active site" evidence="8">
    <location>
        <position position="429"/>
    </location>
</feature>
<dbReference type="InterPro" id="IPR001701">
    <property type="entry name" value="Glyco_hydro_9"/>
</dbReference>
<dbReference type="GO" id="GO:0030245">
    <property type="term" value="P:cellulose catabolic process"/>
    <property type="evidence" value="ECO:0007669"/>
    <property type="project" value="UniProtKB-KW"/>
</dbReference>
<feature type="active site" evidence="9">
    <location>
        <position position="489"/>
    </location>
</feature>
<evidence type="ECO:0000256" key="3">
    <source>
        <dbReference type="ARBA" id="ARBA00022801"/>
    </source>
</evidence>
<proteinExistence type="inferred from homology"/>
<accession>A0A1D1XIW5</accession>
<organism evidence="12">
    <name type="scientific">Anthurium amnicola</name>
    <dbReference type="NCBI Taxonomy" id="1678845"/>
    <lineage>
        <taxon>Eukaryota</taxon>
        <taxon>Viridiplantae</taxon>
        <taxon>Streptophyta</taxon>
        <taxon>Embryophyta</taxon>
        <taxon>Tracheophyta</taxon>
        <taxon>Spermatophyta</taxon>
        <taxon>Magnoliopsida</taxon>
        <taxon>Liliopsida</taxon>
        <taxon>Araceae</taxon>
        <taxon>Pothoideae</taxon>
        <taxon>Potheae</taxon>
        <taxon>Anthurium</taxon>
    </lineage>
</organism>
<evidence type="ECO:0000256" key="4">
    <source>
        <dbReference type="ARBA" id="ARBA00023001"/>
    </source>
</evidence>
<evidence type="ECO:0000256" key="6">
    <source>
        <dbReference type="ARBA" id="ARBA00023295"/>
    </source>
</evidence>
<dbReference type="PANTHER" id="PTHR22298">
    <property type="entry name" value="ENDO-1,4-BETA-GLUCANASE"/>
    <property type="match status" value="1"/>
</dbReference>